<proteinExistence type="predicted"/>
<dbReference type="EMBL" id="BPLR01017794">
    <property type="protein sequence ID" value="GIY94511.1"/>
    <property type="molecule type" value="Genomic_DNA"/>
</dbReference>
<protein>
    <submittedName>
        <fullName evidence="2">Uncharacterized protein</fullName>
    </submittedName>
</protein>
<keyword evidence="3" id="KW-1185">Reference proteome</keyword>
<feature type="region of interest" description="Disordered" evidence="1">
    <location>
        <begin position="1"/>
        <end position="30"/>
    </location>
</feature>
<reference evidence="2 3" key="1">
    <citation type="submission" date="2021-06" db="EMBL/GenBank/DDBJ databases">
        <title>Caerostris extrusa draft genome.</title>
        <authorList>
            <person name="Kono N."/>
            <person name="Arakawa K."/>
        </authorList>
    </citation>
    <scope>NUCLEOTIDE SEQUENCE [LARGE SCALE GENOMIC DNA]</scope>
</reference>
<accession>A0AAV4XHS4</accession>
<dbReference type="Proteomes" id="UP001054945">
    <property type="component" value="Unassembled WGS sequence"/>
</dbReference>
<evidence type="ECO:0000256" key="1">
    <source>
        <dbReference type="SAM" id="MobiDB-lite"/>
    </source>
</evidence>
<dbReference type="AlphaFoldDB" id="A0AAV4XHS4"/>
<gene>
    <name evidence="2" type="ORF">CEXT_813401</name>
</gene>
<evidence type="ECO:0000313" key="2">
    <source>
        <dbReference type="EMBL" id="GIY94511.1"/>
    </source>
</evidence>
<sequence length="81" mass="8850">MHTTNSLPISDEGDGERERPPPGKLSSERFPTWKRTIALLKGRSHGCLQVTEEYRPNWKGGGGRYVGVGSLESLVTLGAAR</sequence>
<comment type="caution">
    <text evidence="2">The sequence shown here is derived from an EMBL/GenBank/DDBJ whole genome shotgun (WGS) entry which is preliminary data.</text>
</comment>
<organism evidence="2 3">
    <name type="scientific">Caerostris extrusa</name>
    <name type="common">Bark spider</name>
    <name type="synonym">Caerostris bankana</name>
    <dbReference type="NCBI Taxonomy" id="172846"/>
    <lineage>
        <taxon>Eukaryota</taxon>
        <taxon>Metazoa</taxon>
        <taxon>Ecdysozoa</taxon>
        <taxon>Arthropoda</taxon>
        <taxon>Chelicerata</taxon>
        <taxon>Arachnida</taxon>
        <taxon>Araneae</taxon>
        <taxon>Araneomorphae</taxon>
        <taxon>Entelegynae</taxon>
        <taxon>Araneoidea</taxon>
        <taxon>Araneidae</taxon>
        <taxon>Caerostris</taxon>
    </lineage>
</organism>
<evidence type="ECO:0000313" key="3">
    <source>
        <dbReference type="Proteomes" id="UP001054945"/>
    </source>
</evidence>
<name>A0AAV4XHS4_CAEEX</name>